<dbReference type="HOGENOM" id="CLU_031942_1_1_4"/>
<evidence type="ECO:0000313" key="7">
    <source>
        <dbReference type="Proteomes" id="UP000001977"/>
    </source>
</evidence>
<dbReference type="KEGG" id="bav:BAV3325"/>
<evidence type="ECO:0000313" key="6">
    <source>
        <dbReference type="EMBL" id="CAJ50935.1"/>
    </source>
</evidence>
<keyword evidence="7" id="KW-1185">Reference proteome</keyword>
<dbReference type="AlphaFoldDB" id="Q2KTS5"/>
<dbReference type="HAMAP" id="MF_00902">
    <property type="entry name" value="TatC"/>
    <property type="match status" value="1"/>
</dbReference>
<dbReference type="EMBL" id="AM167904">
    <property type="protein sequence ID" value="CAJ50935.1"/>
    <property type="molecule type" value="Genomic_DNA"/>
</dbReference>
<keyword evidence="4 5" id="KW-0472">Membrane</keyword>
<dbReference type="GO" id="GO:0065002">
    <property type="term" value="P:intracellular protein transmembrane transport"/>
    <property type="evidence" value="ECO:0007669"/>
    <property type="project" value="TreeGrafter"/>
</dbReference>
<feature type="transmembrane region" description="Helical" evidence="5">
    <location>
        <begin position="202"/>
        <end position="220"/>
    </location>
</feature>
<sequence length="261" mass="28604">VSQEAPQTEEAMPQESFMSHLVELRSRLLKAVSAVVVIFLILFAYPGASTIYDVLAQPMLASLPEGTRMIATGVITPFMVPVKVTMMASFVIALPVVLYQAWAFVAPGLYRHEKRLALPLIASSTLLFLAGMAFCYFFVFRTVFHFIATFAPQSITPAPDIEAYLSFVMTMFMAFGITFEVPVAVVLLVKTGLVDVAKLRQARGYVVVGAFVIAAVVTPPDVVSQFMLAVPLCLLYEVGLICARLITPRKTAEGRELAERE</sequence>
<feature type="non-terminal residue" evidence="6">
    <location>
        <position position="1"/>
    </location>
</feature>
<dbReference type="NCBIfam" id="TIGR00945">
    <property type="entry name" value="tatC"/>
    <property type="match status" value="1"/>
</dbReference>
<dbReference type="PANTHER" id="PTHR30371">
    <property type="entry name" value="SEC-INDEPENDENT PROTEIN TRANSLOCASE PROTEIN TATC"/>
    <property type="match status" value="1"/>
</dbReference>
<dbReference type="GO" id="GO:0009977">
    <property type="term" value="F:proton motive force dependent protein transmembrane transporter activity"/>
    <property type="evidence" value="ECO:0007669"/>
    <property type="project" value="TreeGrafter"/>
</dbReference>
<dbReference type="GO" id="GO:0043953">
    <property type="term" value="P:protein transport by the Tat complex"/>
    <property type="evidence" value="ECO:0007669"/>
    <property type="project" value="TreeGrafter"/>
</dbReference>
<dbReference type="GO" id="GO:0033281">
    <property type="term" value="C:TAT protein transport complex"/>
    <property type="evidence" value="ECO:0007669"/>
    <property type="project" value="TreeGrafter"/>
</dbReference>
<organism evidence="6 7">
    <name type="scientific">Bordetella avium (strain 197N)</name>
    <dbReference type="NCBI Taxonomy" id="360910"/>
    <lineage>
        <taxon>Bacteria</taxon>
        <taxon>Pseudomonadati</taxon>
        <taxon>Pseudomonadota</taxon>
        <taxon>Betaproteobacteria</taxon>
        <taxon>Burkholderiales</taxon>
        <taxon>Alcaligenaceae</taxon>
        <taxon>Bordetella</taxon>
    </lineage>
</organism>
<dbReference type="Pfam" id="PF00902">
    <property type="entry name" value="TatC"/>
    <property type="match status" value="1"/>
</dbReference>
<dbReference type="eggNOG" id="COG0805">
    <property type="taxonomic scope" value="Bacteria"/>
</dbReference>
<evidence type="ECO:0000256" key="4">
    <source>
        <dbReference type="ARBA" id="ARBA00023136"/>
    </source>
</evidence>
<feature type="transmembrane region" description="Helical" evidence="5">
    <location>
        <begin position="117"/>
        <end position="144"/>
    </location>
</feature>
<comment type="subcellular location">
    <subcellularLocation>
        <location evidence="1">Membrane</location>
        <topology evidence="1">Multi-pass membrane protein</topology>
    </subcellularLocation>
</comment>
<keyword evidence="2 5" id="KW-0812">Transmembrane</keyword>
<protein>
    <submittedName>
        <fullName evidence="6">Sec-independent protein translocase protein TatC</fullName>
    </submittedName>
</protein>
<feature type="transmembrane region" description="Helical" evidence="5">
    <location>
        <begin position="86"/>
        <end position="105"/>
    </location>
</feature>
<accession>Q2KTS5</accession>
<name>Q2KTS5_BORA1</name>
<dbReference type="InterPro" id="IPR002033">
    <property type="entry name" value="TatC"/>
</dbReference>
<feature type="transmembrane region" description="Helical" evidence="5">
    <location>
        <begin position="226"/>
        <end position="246"/>
    </location>
</feature>
<proteinExistence type="inferred from homology"/>
<gene>
    <name evidence="6" type="primary">tatC</name>
    <name evidence="6" type="ordered locus">BAV3325</name>
</gene>
<dbReference type="STRING" id="360910.BAV3325"/>
<evidence type="ECO:0000256" key="3">
    <source>
        <dbReference type="ARBA" id="ARBA00022989"/>
    </source>
</evidence>
<feature type="transmembrane region" description="Helical" evidence="5">
    <location>
        <begin position="164"/>
        <end position="190"/>
    </location>
</feature>
<evidence type="ECO:0000256" key="2">
    <source>
        <dbReference type="ARBA" id="ARBA00022692"/>
    </source>
</evidence>
<dbReference type="PRINTS" id="PR01840">
    <property type="entry name" value="TATCFAMILY"/>
</dbReference>
<evidence type="ECO:0000256" key="1">
    <source>
        <dbReference type="ARBA" id="ARBA00004141"/>
    </source>
</evidence>
<dbReference type="Proteomes" id="UP000001977">
    <property type="component" value="Chromosome"/>
</dbReference>
<feature type="transmembrane region" description="Helical" evidence="5">
    <location>
        <begin position="28"/>
        <end position="48"/>
    </location>
</feature>
<keyword evidence="3 5" id="KW-1133">Transmembrane helix</keyword>
<reference evidence="6 7" key="1">
    <citation type="journal article" date="2006" name="J. Bacteriol.">
        <title>Comparison of the genome sequence of the poultry pathogen Bordetella avium with those of B. bronchiseptica, B. pertussis, and B. parapertussis reveals extensive diversity in surface structures associated with host interaction.</title>
        <authorList>
            <person name="Sebaihia M."/>
            <person name="Preston A."/>
            <person name="Maskell D.J."/>
            <person name="Kuzmiak H."/>
            <person name="Connell T.D."/>
            <person name="King N.D."/>
            <person name="Orndorff P.E."/>
            <person name="Miyamoto D.M."/>
            <person name="Thomson N.R."/>
            <person name="Harris D."/>
            <person name="Goble A."/>
            <person name="Lord A."/>
            <person name="Murphy L."/>
            <person name="Quail M.A."/>
            <person name="Rutter S."/>
            <person name="Squares R."/>
            <person name="Squares S."/>
            <person name="Woodward J."/>
            <person name="Parkhill J."/>
            <person name="Temple L.M."/>
        </authorList>
    </citation>
    <scope>NUCLEOTIDE SEQUENCE [LARGE SCALE GENOMIC DNA]</scope>
    <source>
        <strain evidence="6 7">197N</strain>
    </source>
</reference>
<evidence type="ECO:0000256" key="5">
    <source>
        <dbReference type="SAM" id="Phobius"/>
    </source>
</evidence>
<dbReference type="PANTHER" id="PTHR30371:SF0">
    <property type="entry name" value="SEC-INDEPENDENT PROTEIN TRANSLOCASE PROTEIN TATC, CHLOROPLASTIC-RELATED"/>
    <property type="match status" value="1"/>
</dbReference>